<evidence type="ECO:0000313" key="3">
    <source>
        <dbReference type="Proteomes" id="UP001241758"/>
    </source>
</evidence>
<dbReference type="PANTHER" id="PTHR23408">
    <property type="entry name" value="METHYLMALONYL-COA MUTASE"/>
    <property type="match status" value="1"/>
</dbReference>
<name>A0ABT6WUA2_9ACTN</name>
<sequence>MTLVESAHPDHRPAARRLVAALQPHAGAARRVGVSGVPGAGKSTLIDALGSDLTAAGHRVAVLAVDPSSARTGGGVLGDRTRMSRLSADPAAFVRPSPTTGTLGGVTRAAREAIVVLEAAGYDVVLVETVGVGQSEIAPAGHRPAPVLTCGAREHSGLDALWKRTVEHGGKPGDGAGAARRSRQQVDWMWALARARIVERFESDPRVRRLTDRLADEVGAGRLTPGPAADEMIGAFLGESF</sequence>
<dbReference type="Gene3D" id="1.10.287.130">
    <property type="match status" value="1"/>
</dbReference>
<dbReference type="PANTHER" id="PTHR23408:SF3">
    <property type="entry name" value="METHYLMALONIC ACIDURIA TYPE A PROTEIN, MITOCHONDRIAL"/>
    <property type="match status" value="1"/>
</dbReference>
<dbReference type="Pfam" id="PF03308">
    <property type="entry name" value="MeaB"/>
    <property type="match status" value="1"/>
</dbReference>
<dbReference type="SUPFAM" id="SSF52540">
    <property type="entry name" value="P-loop containing nucleoside triphosphate hydrolases"/>
    <property type="match status" value="1"/>
</dbReference>
<comment type="caution">
    <text evidence="2">The sequence shown here is derived from an EMBL/GenBank/DDBJ whole genome shotgun (WGS) entry which is preliminary data.</text>
</comment>
<proteinExistence type="inferred from homology"/>
<evidence type="ECO:0008006" key="4">
    <source>
        <dbReference type="Google" id="ProtNLM"/>
    </source>
</evidence>
<dbReference type="EMBL" id="JASCTH010000025">
    <property type="protein sequence ID" value="MDI6103328.1"/>
    <property type="molecule type" value="Genomic_DNA"/>
</dbReference>
<reference evidence="2 3" key="1">
    <citation type="submission" date="2023-05" db="EMBL/GenBank/DDBJ databases">
        <title>Actinoplanes sp. NEAU-A12 genome sequencing.</title>
        <authorList>
            <person name="Wang Z.-S."/>
        </authorList>
    </citation>
    <scope>NUCLEOTIDE SEQUENCE [LARGE SCALE GENOMIC DNA]</scope>
    <source>
        <strain evidence="2 3">NEAU-A12</strain>
    </source>
</reference>
<comment type="similarity">
    <text evidence="1">Belongs to the SIMIBI class G3E GTPase family. ArgK/MeaB subfamily.</text>
</comment>
<dbReference type="InterPro" id="IPR005129">
    <property type="entry name" value="GTPase_ArgK"/>
</dbReference>
<evidence type="ECO:0000313" key="2">
    <source>
        <dbReference type="EMBL" id="MDI6103328.1"/>
    </source>
</evidence>
<evidence type="ECO:0000256" key="1">
    <source>
        <dbReference type="ARBA" id="ARBA00009625"/>
    </source>
</evidence>
<accession>A0ABT6WUA2</accession>
<dbReference type="Gene3D" id="3.40.50.300">
    <property type="entry name" value="P-loop containing nucleotide triphosphate hydrolases"/>
    <property type="match status" value="1"/>
</dbReference>
<dbReference type="Proteomes" id="UP001241758">
    <property type="component" value="Unassembled WGS sequence"/>
</dbReference>
<gene>
    <name evidence="2" type="ORF">QLQ12_32440</name>
</gene>
<keyword evidence="3" id="KW-1185">Reference proteome</keyword>
<dbReference type="Gene3D" id="1.20.5.170">
    <property type="match status" value="1"/>
</dbReference>
<protein>
    <recommendedName>
        <fullName evidence="4">Methylmalonyl Co-A mutase-associated GTPase MeaB</fullName>
    </recommendedName>
</protein>
<dbReference type="RefSeq" id="WP_282764353.1">
    <property type="nucleotide sequence ID" value="NZ_JASCTH010000025.1"/>
</dbReference>
<dbReference type="InterPro" id="IPR027417">
    <property type="entry name" value="P-loop_NTPase"/>
</dbReference>
<organism evidence="2 3">
    <name type="scientific">Actinoplanes sandaracinus</name>
    <dbReference type="NCBI Taxonomy" id="3045177"/>
    <lineage>
        <taxon>Bacteria</taxon>
        <taxon>Bacillati</taxon>
        <taxon>Actinomycetota</taxon>
        <taxon>Actinomycetes</taxon>
        <taxon>Micromonosporales</taxon>
        <taxon>Micromonosporaceae</taxon>
        <taxon>Actinoplanes</taxon>
    </lineage>
</organism>